<organism evidence="2 3">
    <name type="scientific">Ancylostoma ceylanicum</name>
    <dbReference type="NCBI Taxonomy" id="53326"/>
    <lineage>
        <taxon>Eukaryota</taxon>
        <taxon>Metazoa</taxon>
        <taxon>Ecdysozoa</taxon>
        <taxon>Nematoda</taxon>
        <taxon>Chromadorea</taxon>
        <taxon>Rhabditida</taxon>
        <taxon>Rhabditina</taxon>
        <taxon>Rhabditomorpha</taxon>
        <taxon>Strongyloidea</taxon>
        <taxon>Ancylostomatidae</taxon>
        <taxon>Ancylostomatinae</taxon>
        <taxon>Ancylostoma</taxon>
    </lineage>
</organism>
<keyword evidence="1" id="KW-0175">Coiled coil</keyword>
<dbReference type="EMBL" id="JARK01001524">
    <property type="protein sequence ID" value="EYB92952.1"/>
    <property type="molecule type" value="Genomic_DNA"/>
</dbReference>
<name>A0A016SRF9_9BILA</name>
<dbReference type="GO" id="GO:0003713">
    <property type="term" value="F:transcription coactivator activity"/>
    <property type="evidence" value="ECO:0007669"/>
    <property type="project" value="InterPro"/>
</dbReference>
<feature type="coiled-coil region" evidence="1">
    <location>
        <begin position="21"/>
        <end position="48"/>
    </location>
</feature>
<proteinExistence type="predicted"/>
<evidence type="ECO:0000313" key="3">
    <source>
        <dbReference type="Proteomes" id="UP000024635"/>
    </source>
</evidence>
<dbReference type="STRING" id="53326.A0A016SRF9"/>
<protein>
    <submittedName>
        <fullName evidence="2">Uncharacterized protein</fullName>
    </submittedName>
</protein>
<dbReference type="PANTHER" id="PTHR17085">
    <property type="entry name" value="NUCLEAR RECEPTOR COACTIVATOR 4"/>
    <property type="match status" value="1"/>
</dbReference>
<reference evidence="3" key="1">
    <citation type="journal article" date="2015" name="Nat. Genet.">
        <title>The genome and transcriptome of the zoonotic hookworm Ancylostoma ceylanicum identify infection-specific gene families.</title>
        <authorList>
            <person name="Schwarz E.M."/>
            <person name="Hu Y."/>
            <person name="Antoshechkin I."/>
            <person name="Miller M.M."/>
            <person name="Sternberg P.W."/>
            <person name="Aroian R.V."/>
        </authorList>
    </citation>
    <scope>NUCLEOTIDE SEQUENCE</scope>
    <source>
        <strain evidence="3">HY135</strain>
    </source>
</reference>
<dbReference type="OrthoDB" id="6334544at2759"/>
<accession>A0A016SRF9</accession>
<sequence length="458" mass="51725">MEGQSLEHGLAQKLMIMENAAARVATLRAQLRTNIDQARKEVRAVMSQQMLLVRAREQELLDEIDVIMNHKERTLEHQQQTLYRNIWECKQALEKVREGGSTTGAAEVLFRVGHVEVASRESAYVSFESDAIGLRSRLMSFGTIRTSSRHDDVNRDFRRGIVSGSWHLILQPTPGESLPMEMEEYDDDALMAHKSVLRMRSNPSSSTNMSRQQVESVRRWLKKIPSGPGALDADVSTIMAEFDVIKNSTPEAEAESSDSASSFDLVAQENGTPAAPATPAENILSAEFINTLQQPLSSWLMRIMPKERQKVETNVKDVVEEPVRPMKRPHSCGDIRRHYGFQDVISNIRNSSNDTWILGSEPVKKTRTEQQPIFNKEEPSTSEQECDAQTAVPFNENEFVAHLSKLFLCNPAMSSLTQSSPVSKPRPQKIDLSTILGWKQVLDKIEQSAPYWLRDEKH</sequence>
<evidence type="ECO:0000313" key="2">
    <source>
        <dbReference type="EMBL" id="EYB92952.1"/>
    </source>
</evidence>
<keyword evidence="3" id="KW-1185">Reference proteome</keyword>
<dbReference type="GO" id="GO:0006879">
    <property type="term" value="P:intracellular iron ion homeostasis"/>
    <property type="evidence" value="ECO:0007669"/>
    <property type="project" value="InterPro"/>
</dbReference>
<dbReference type="InterPro" id="IPR039947">
    <property type="entry name" value="NCoA-4"/>
</dbReference>
<dbReference type="Proteomes" id="UP000024635">
    <property type="component" value="Unassembled WGS sequence"/>
</dbReference>
<dbReference type="AlphaFoldDB" id="A0A016SRF9"/>
<evidence type="ECO:0000256" key="1">
    <source>
        <dbReference type="SAM" id="Coils"/>
    </source>
</evidence>
<gene>
    <name evidence="2" type="primary">Acey_s0188.g1154</name>
    <name evidence="2" type="ORF">Y032_0188g1154</name>
</gene>
<comment type="caution">
    <text evidence="2">The sequence shown here is derived from an EMBL/GenBank/DDBJ whole genome shotgun (WGS) entry which is preliminary data.</text>
</comment>
<dbReference type="GO" id="GO:0009725">
    <property type="term" value="P:response to hormone"/>
    <property type="evidence" value="ECO:0007669"/>
    <property type="project" value="TreeGrafter"/>
</dbReference>
<dbReference type="PANTHER" id="PTHR17085:SF3">
    <property type="entry name" value="NUCLEAR RECEPTOR COACTIVATOR 4"/>
    <property type="match status" value="1"/>
</dbReference>